<accession>A0A2W1J9C6</accession>
<dbReference type="Proteomes" id="UP000248857">
    <property type="component" value="Unassembled WGS sequence"/>
</dbReference>
<name>A0A2W1J9C6_9CYAN</name>
<keyword evidence="2" id="KW-1185">Reference proteome</keyword>
<organism evidence="1 2">
    <name type="scientific">Acaryochloris thomasi RCC1774</name>
    <dbReference type="NCBI Taxonomy" id="1764569"/>
    <lineage>
        <taxon>Bacteria</taxon>
        <taxon>Bacillati</taxon>
        <taxon>Cyanobacteriota</taxon>
        <taxon>Cyanophyceae</taxon>
        <taxon>Acaryochloridales</taxon>
        <taxon>Acaryochloridaceae</taxon>
        <taxon>Acaryochloris</taxon>
        <taxon>Acaryochloris thomasi</taxon>
    </lineage>
</organism>
<gene>
    <name evidence="1" type="ORF">C1752_10193</name>
</gene>
<reference evidence="1 2" key="1">
    <citation type="journal article" date="2018" name="Sci. Rep.">
        <title>A novel species of the marine cyanobacterium Acaryochloris with a unique pigment content and lifestyle.</title>
        <authorList>
            <person name="Partensky F."/>
            <person name="Six C."/>
            <person name="Ratin M."/>
            <person name="Garczarek L."/>
            <person name="Vaulot D."/>
            <person name="Probert I."/>
            <person name="Calteau A."/>
            <person name="Gourvil P."/>
            <person name="Marie D."/>
            <person name="Grebert T."/>
            <person name="Bouchier C."/>
            <person name="Le Panse S."/>
            <person name="Gachenot M."/>
            <person name="Rodriguez F."/>
            <person name="Garrido J.L."/>
        </authorList>
    </citation>
    <scope>NUCLEOTIDE SEQUENCE [LARGE SCALE GENOMIC DNA]</scope>
    <source>
        <strain evidence="1 2">RCC1774</strain>
    </source>
</reference>
<dbReference type="AlphaFoldDB" id="A0A2W1J9C6"/>
<dbReference type="EMBL" id="PQWO01000030">
    <property type="protein sequence ID" value="PZD70678.1"/>
    <property type="molecule type" value="Genomic_DNA"/>
</dbReference>
<evidence type="ECO:0000313" key="2">
    <source>
        <dbReference type="Proteomes" id="UP000248857"/>
    </source>
</evidence>
<proteinExistence type="predicted"/>
<sequence length="119" mass="13352">MDRCCEHSDSRVFDGLRPVKIFVLLFAITTGLPKEPLLAQSLPPSEDIPEEVLQTEIITEARSPIDGRQLTAAEYAELQAQLRIAAEDVPGRVAPRLQTLLSLLRIRKLLRPLLPFLIK</sequence>
<comment type="caution">
    <text evidence="1">The sequence shown here is derived from an EMBL/GenBank/DDBJ whole genome shotgun (WGS) entry which is preliminary data.</text>
</comment>
<protein>
    <recommendedName>
        <fullName evidence="3">Glutathione S-transferase</fullName>
    </recommendedName>
</protein>
<evidence type="ECO:0000313" key="1">
    <source>
        <dbReference type="EMBL" id="PZD70678.1"/>
    </source>
</evidence>
<evidence type="ECO:0008006" key="3">
    <source>
        <dbReference type="Google" id="ProtNLM"/>
    </source>
</evidence>